<protein>
    <submittedName>
        <fullName evidence="1">Uncharacterized protein</fullName>
    </submittedName>
</protein>
<accession>A0A238J5U3</accession>
<keyword evidence="2" id="KW-1185">Reference proteome</keyword>
<sequence>MSFNMHPLGLPTDIAPVIPSPGTFPDPETAASQLGVQVLLSAVLREGNLTNKGPGELWHFVGLLRKSVRYSVLLDATKNLAEMKLLATPCSSVTFNLTAWKAKVLPLHDARAVSCAYVTGVGGQDCCREVAGTGCHGYAQIHS</sequence>
<gene>
    <name evidence="1" type="ORF">BOA8489_03669</name>
</gene>
<evidence type="ECO:0000313" key="2">
    <source>
        <dbReference type="Proteomes" id="UP000201838"/>
    </source>
</evidence>
<proteinExistence type="predicted"/>
<reference evidence="1 2" key="1">
    <citation type="submission" date="2017-05" db="EMBL/GenBank/DDBJ databases">
        <authorList>
            <person name="Song R."/>
            <person name="Chenine A.L."/>
            <person name="Ruprecht R.M."/>
        </authorList>
    </citation>
    <scope>NUCLEOTIDE SEQUENCE [LARGE SCALE GENOMIC DNA]</scope>
    <source>
        <strain evidence="1 2">CECT 8489</strain>
    </source>
</reference>
<dbReference type="AlphaFoldDB" id="A0A238J5U3"/>
<evidence type="ECO:0000313" key="1">
    <source>
        <dbReference type="EMBL" id="SMX25525.1"/>
    </source>
</evidence>
<dbReference type="EMBL" id="FXXQ01000018">
    <property type="protein sequence ID" value="SMX25525.1"/>
    <property type="molecule type" value="Genomic_DNA"/>
</dbReference>
<dbReference type="Proteomes" id="UP000201838">
    <property type="component" value="Unassembled WGS sequence"/>
</dbReference>
<organism evidence="1 2">
    <name type="scientific">Boseongicola aestuarii</name>
    <dbReference type="NCBI Taxonomy" id="1470561"/>
    <lineage>
        <taxon>Bacteria</taxon>
        <taxon>Pseudomonadati</taxon>
        <taxon>Pseudomonadota</taxon>
        <taxon>Alphaproteobacteria</taxon>
        <taxon>Rhodobacterales</taxon>
        <taxon>Paracoccaceae</taxon>
        <taxon>Boseongicola</taxon>
    </lineage>
</organism>
<name>A0A238J5U3_9RHOB</name>